<feature type="compositionally biased region" description="Polar residues" evidence="1">
    <location>
        <begin position="16"/>
        <end position="36"/>
    </location>
</feature>
<reference evidence="2" key="1">
    <citation type="submission" date="2015-12" db="EMBL/GenBank/DDBJ databases">
        <title>Gene expression during late stages of embryo sac development: a critical building block for successful pollen-pistil interactions.</title>
        <authorList>
            <person name="Liu Y."/>
            <person name="Joly V."/>
            <person name="Sabar M."/>
            <person name="Matton D.P."/>
        </authorList>
    </citation>
    <scope>NUCLEOTIDE SEQUENCE</scope>
</reference>
<organism evidence="2">
    <name type="scientific">Solanum chacoense</name>
    <name type="common">Chaco potato</name>
    <dbReference type="NCBI Taxonomy" id="4108"/>
    <lineage>
        <taxon>Eukaryota</taxon>
        <taxon>Viridiplantae</taxon>
        <taxon>Streptophyta</taxon>
        <taxon>Embryophyta</taxon>
        <taxon>Tracheophyta</taxon>
        <taxon>Spermatophyta</taxon>
        <taxon>Magnoliopsida</taxon>
        <taxon>eudicotyledons</taxon>
        <taxon>Gunneridae</taxon>
        <taxon>Pentapetalae</taxon>
        <taxon>asterids</taxon>
        <taxon>lamiids</taxon>
        <taxon>Solanales</taxon>
        <taxon>Solanaceae</taxon>
        <taxon>Solanoideae</taxon>
        <taxon>Solaneae</taxon>
        <taxon>Solanum</taxon>
    </lineage>
</organism>
<dbReference type="EMBL" id="GEDG01025577">
    <property type="protein sequence ID" value="JAP15152.1"/>
    <property type="molecule type" value="Transcribed_RNA"/>
</dbReference>
<dbReference type="AlphaFoldDB" id="A0A0V0H5S7"/>
<accession>A0A0V0H5S7</accession>
<evidence type="ECO:0000313" key="2">
    <source>
        <dbReference type="EMBL" id="JAP15152.1"/>
    </source>
</evidence>
<evidence type="ECO:0000256" key="1">
    <source>
        <dbReference type="SAM" id="MobiDB-lite"/>
    </source>
</evidence>
<sequence length="84" mass="9412">MQDTPHSELRFKTELNQKTSSSGHNNLFQMTESTRTVRPMERKAAAKQNVSAFQKETDLVSKSSKPKGAMSRSMSHLKTNVANT</sequence>
<feature type="region of interest" description="Disordered" evidence="1">
    <location>
        <begin position="1"/>
        <end position="39"/>
    </location>
</feature>
<protein>
    <submittedName>
        <fullName evidence="2">Putative ovule protein</fullName>
    </submittedName>
</protein>
<proteinExistence type="predicted"/>
<name>A0A0V0H5S7_SOLCH</name>
<feature type="compositionally biased region" description="Polar residues" evidence="1">
    <location>
        <begin position="72"/>
        <end position="84"/>
    </location>
</feature>
<feature type="compositionally biased region" description="Basic and acidic residues" evidence="1">
    <location>
        <begin position="1"/>
        <end position="15"/>
    </location>
</feature>
<feature type="region of interest" description="Disordered" evidence="1">
    <location>
        <begin position="55"/>
        <end position="84"/>
    </location>
</feature>